<dbReference type="GO" id="GO:0007076">
    <property type="term" value="P:mitotic chromosome condensation"/>
    <property type="evidence" value="ECO:0007669"/>
    <property type="project" value="InterPro"/>
</dbReference>
<gene>
    <name evidence="11" type="primary">LOC105109255</name>
</gene>
<comment type="subcellular location">
    <subcellularLocation>
        <location evidence="1">Chromosome</location>
    </subcellularLocation>
</comment>
<dbReference type="InterPro" id="IPR027165">
    <property type="entry name" value="CND3"/>
</dbReference>
<reference evidence="11" key="1">
    <citation type="submission" date="2025-08" db="UniProtKB">
        <authorList>
            <consortium name="RefSeq"/>
        </authorList>
    </citation>
    <scope>IDENTIFICATION</scope>
</reference>
<dbReference type="GO" id="GO:0000793">
    <property type="term" value="C:condensed chromosome"/>
    <property type="evidence" value="ECO:0007669"/>
    <property type="project" value="TreeGrafter"/>
</dbReference>
<accession>A0AAJ6T0T0</accession>
<protein>
    <submittedName>
        <fullName evidence="11">Condensin complex subunit 3-like isoform X2</fullName>
    </submittedName>
</protein>
<feature type="region of interest" description="Disordered" evidence="8">
    <location>
        <begin position="965"/>
        <end position="1062"/>
    </location>
</feature>
<proteinExistence type="inferred from homology"/>
<dbReference type="Pfam" id="PF12719">
    <property type="entry name" value="Cnd3"/>
    <property type="match status" value="1"/>
</dbReference>
<dbReference type="InterPro" id="IPR011989">
    <property type="entry name" value="ARM-like"/>
</dbReference>
<evidence type="ECO:0000256" key="3">
    <source>
        <dbReference type="ARBA" id="ARBA00022454"/>
    </source>
</evidence>
<dbReference type="Gene3D" id="1.25.10.10">
    <property type="entry name" value="Leucine-rich Repeat Variant"/>
    <property type="match status" value="1"/>
</dbReference>
<keyword evidence="6" id="KW-0226">DNA condensation</keyword>
<name>A0AAJ6T0T0_POPEU</name>
<keyword evidence="7" id="KW-0131">Cell cycle</keyword>
<evidence type="ECO:0000259" key="9">
    <source>
        <dbReference type="Pfam" id="PF12719"/>
    </source>
</evidence>
<dbReference type="InterPro" id="IPR016024">
    <property type="entry name" value="ARM-type_fold"/>
</dbReference>
<dbReference type="SUPFAM" id="SSF48371">
    <property type="entry name" value="ARM repeat"/>
    <property type="match status" value="1"/>
</dbReference>
<feature type="domain" description="Nuclear condensin complex subunit 3 C-terminal" evidence="9">
    <location>
        <begin position="540"/>
        <end position="887"/>
    </location>
</feature>
<evidence type="ECO:0000256" key="4">
    <source>
        <dbReference type="ARBA" id="ARBA00022618"/>
    </source>
</evidence>
<dbReference type="PANTHER" id="PTHR14418:SF5">
    <property type="entry name" value="CONDENSIN COMPLEX SUBUNIT 3"/>
    <property type="match status" value="1"/>
</dbReference>
<dbReference type="RefSeq" id="XP_011002190.1">
    <property type="nucleotide sequence ID" value="XM_011003888.1"/>
</dbReference>
<evidence type="ECO:0000256" key="2">
    <source>
        <dbReference type="ARBA" id="ARBA00006533"/>
    </source>
</evidence>
<keyword evidence="10" id="KW-1185">Reference proteome</keyword>
<evidence type="ECO:0000313" key="10">
    <source>
        <dbReference type="Proteomes" id="UP000694918"/>
    </source>
</evidence>
<dbReference type="Proteomes" id="UP000694918">
    <property type="component" value="Unplaced"/>
</dbReference>
<dbReference type="InterPro" id="IPR025977">
    <property type="entry name" value="Cnd3_C"/>
</dbReference>
<evidence type="ECO:0000256" key="1">
    <source>
        <dbReference type="ARBA" id="ARBA00004286"/>
    </source>
</evidence>
<dbReference type="GO" id="GO:0051301">
    <property type="term" value="P:cell division"/>
    <property type="evidence" value="ECO:0007669"/>
    <property type="project" value="UniProtKB-KW"/>
</dbReference>
<sequence length="1062" mass="117250">MTGEMDATEKLIQKISKILEETKTSNATHIRKLKDLSLLLFSKRSPNQSPQIPNSFQFASAFCKSLTPLLLFQRRSASAERVVKFVSVFAASTTARDGKENEGAGAAGDGFLEEFLRFLMTASLAANKSVRFRACQIISEIILRLPDDAEVSNELWDEVIESMKLRVADKVPAIRTFAVRALSRFANDTENSDILDLFLEVLPLEQNAEVRKTIVLALPPSNATSPAIIDCTLDMSESVRKAAFCVLANKFPLQSLSIKLRTVILQRGLADRSAAVAKECLKLMRDEWLSKCCNDDPIELLKYLDVETYELVGESVMEALLKDGLIKLHGDQSIRQYILSNFGENGEEPENCSASIQLMEPEFALYWKTVCRHLQTEAQAKGSDAATTMGTEAAVYAAEASDNNDLLERILPATVSDYVVLVGAHIDAGPNYRFASRQLLLLGAMLDFSDSTSRKVASAFVQDLLHRPLDHEVDDEGNKVIIGDGINLGGDKEWAGAVSSLAKKVHAAAGEFEKVFLAVVEELATPCRERTADFMQWMHSLAVTGLLLENAKSLYWLQGKAIEPIELLQSLLLPGAKHAHLDVQRVAIRCLGLFGLLEKKPSEELLKQLRLSFAKGPAPVSIMACKALIDLVMWHGPQEVDRAIGLEHSSNFQGDKMAIDLVDFSKADENLNVELLDLLYAGFDRNNWGDVETEENETVQAALGEGFAKILLLSENYPSITAALHPLHLAKLIKLYFSNETKDLQRLKQCLSVFFEHYPSLSANHKKHLSKAFILVMRSMWPGIYGNAGGSAVVVSNMRKRAVQASRFMLQMMQAPLYAKPTENVGENCSTQPPENVDGALQPSFECSDEGLGIRIAAEVASFTAKKTPAERSYVSALCRILVLLHFRASEQGAIKLTRKLLNRVAENVSTEKDLVKELKQMAERLKSVDKQPEEELLEDQAKSFHGKFLKDLRKLEVDINLDVDSPAAMPQTPAPPQSTRPSRTRRQARHEDSSDEEASPTTVVQTAPRTIGSRSQRASKTAALTKMTANVAARIAEIDDEEEGGSEMTSEDSDDSVHCAE</sequence>
<keyword evidence="3" id="KW-0158">Chromosome</keyword>
<comment type="similarity">
    <text evidence="2">Belongs to the CND3 (condensin subunit 3) family.</text>
</comment>
<keyword evidence="5" id="KW-0498">Mitosis</keyword>
<evidence type="ECO:0000256" key="6">
    <source>
        <dbReference type="ARBA" id="ARBA00023067"/>
    </source>
</evidence>
<evidence type="ECO:0000256" key="5">
    <source>
        <dbReference type="ARBA" id="ARBA00022776"/>
    </source>
</evidence>
<dbReference type="GeneID" id="105109255"/>
<feature type="compositionally biased region" description="Polar residues" evidence="8">
    <location>
        <begin position="1000"/>
        <end position="1020"/>
    </location>
</feature>
<dbReference type="PANTHER" id="PTHR14418">
    <property type="entry name" value="CONDENSIN COMPLEX SUBUNIT 3-RELATED"/>
    <property type="match status" value="1"/>
</dbReference>
<organism evidence="10 11">
    <name type="scientific">Populus euphratica</name>
    <name type="common">Euphrates poplar</name>
    <dbReference type="NCBI Taxonomy" id="75702"/>
    <lineage>
        <taxon>Eukaryota</taxon>
        <taxon>Viridiplantae</taxon>
        <taxon>Streptophyta</taxon>
        <taxon>Embryophyta</taxon>
        <taxon>Tracheophyta</taxon>
        <taxon>Spermatophyta</taxon>
        <taxon>Magnoliopsida</taxon>
        <taxon>eudicotyledons</taxon>
        <taxon>Gunneridae</taxon>
        <taxon>Pentapetalae</taxon>
        <taxon>rosids</taxon>
        <taxon>fabids</taxon>
        <taxon>Malpighiales</taxon>
        <taxon>Salicaceae</taxon>
        <taxon>Saliceae</taxon>
        <taxon>Populus</taxon>
    </lineage>
</organism>
<keyword evidence="4" id="KW-0132">Cell division</keyword>
<evidence type="ECO:0000313" key="11">
    <source>
        <dbReference type="RefSeq" id="XP_011002190.1"/>
    </source>
</evidence>
<dbReference type="GO" id="GO:0000796">
    <property type="term" value="C:condensin complex"/>
    <property type="evidence" value="ECO:0007669"/>
    <property type="project" value="InterPro"/>
</dbReference>
<feature type="compositionally biased region" description="Acidic residues" evidence="8">
    <location>
        <begin position="1039"/>
        <end position="1055"/>
    </location>
</feature>
<evidence type="ECO:0000256" key="7">
    <source>
        <dbReference type="ARBA" id="ARBA00023306"/>
    </source>
</evidence>
<evidence type="ECO:0000256" key="8">
    <source>
        <dbReference type="SAM" id="MobiDB-lite"/>
    </source>
</evidence>
<dbReference type="AlphaFoldDB" id="A0AAJ6T0T0"/>